<keyword evidence="2" id="KW-1185">Reference proteome</keyword>
<sequence>MEARRVHRQVRAADNGRSLLTPQRLSAVEAPTLFIRGEHGHTPAAVEAAVSAVPHARLPTVPEAKQWPQYERPDLVNASLIDFLSKEDRA</sequence>
<dbReference type="InterPro" id="IPR029058">
    <property type="entry name" value="AB_hydrolase_fold"/>
</dbReference>
<gene>
    <name evidence="1" type="ORF">SAMN06265355_111241</name>
</gene>
<dbReference type="Gene3D" id="3.40.50.1820">
    <property type="entry name" value="alpha/beta hydrolase"/>
    <property type="match status" value="1"/>
</dbReference>
<dbReference type="AlphaFoldDB" id="A0A239C2J4"/>
<evidence type="ECO:0000313" key="1">
    <source>
        <dbReference type="EMBL" id="SNS14350.1"/>
    </source>
</evidence>
<dbReference type="Proteomes" id="UP000198420">
    <property type="component" value="Unassembled WGS sequence"/>
</dbReference>
<name>A0A239C2J4_9ACTN</name>
<evidence type="ECO:0000313" key="2">
    <source>
        <dbReference type="Proteomes" id="UP000198420"/>
    </source>
</evidence>
<evidence type="ECO:0008006" key="3">
    <source>
        <dbReference type="Google" id="ProtNLM"/>
    </source>
</evidence>
<accession>A0A239C2J4</accession>
<dbReference type="SUPFAM" id="SSF53474">
    <property type="entry name" value="alpha/beta-Hydrolases"/>
    <property type="match status" value="1"/>
</dbReference>
<proteinExistence type="predicted"/>
<dbReference type="EMBL" id="FZNP01000011">
    <property type="protein sequence ID" value="SNS14350.1"/>
    <property type="molecule type" value="Genomic_DNA"/>
</dbReference>
<protein>
    <recommendedName>
        <fullName evidence="3">Alpha/beta hydrolase family protein</fullName>
    </recommendedName>
</protein>
<dbReference type="RefSeq" id="WP_089314738.1">
    <property type="nucleotide sequence ID" value="NZ_FZNP01000011.1"/>
</dbReference>
<reference evidence="2" key="1">
    <citation type="submission" date="2017-06" db="EMBL/GenBank/DDBJ databases">
        <authorList>
            <person name="Varghese N."/>
            <person name="Submissions S."/>
        </authorList>
    </citation>
    <scope>NUCLEOTIDE SEQUENCE [LARGE SCALE GENOMIC DNA]</scope>
    <source>
        <strain evidence="2">DSM 44485</strain>
    </source>
</reference>
<organism evidence="1 2">
    <name type="scientific">Actinomadura mexicana</name>
    <dbReference type="NCBI Taxonomy" id="134959"/>
    <lineage>
        <taxon>Bacteria</taxon>
        <taxon>Bacillati</taxon>
        <taxon>Actinomycetota</taxon>
        <taxon>Actinomycetes</taxon>
        <taxon>Streptosporangiales</taxon>
        <taxon>Thermomonosporaceae</taxon>
        <taxon>Actinomadura</taxon>
    </lineage>
</organism>
<dbReference type="OrthoDB" id="9808398at2"/>